<proteinExistence type="predicted"/>
<dbReference type="Proteomes" id="UP000283678">
    <property type="component" value="Unassembled WGS sequence"/>
</dbReference>
<organism evidence="1 2">
    <name type="scientific">Phocaeicola dorei</name>
    <dbReference type="NCBI Taxonomy" id="357276"/>
    <lineage>
        <taxon>Bacteria</taxon>
        <taxon>Pseudomonadati</taxon>
        <taxon>Bacteroidota</taxon>
        <taxon>Bacteroidia</taxon>
        <taxon>Bacteroidales</taxon>
        <taxon>Bacteroidaceae</taxon>
        <taxon>Phocaeicola</taxon>
    </lineage>
</organism>
<dbReference type="AlphaFoldDB" id="A0A412YYQ5"/>
<dbReference type="EMBL" id="QRZL01000022">
    <property type="protein sequence ID" value="RGV72765.1"/>
    <property type="molecule type" value="Genomic_DNA"/>
</dbReference>
<comment type="caution">
    <text evidence="1">The sequence shown here is derived from an EMBL/GenBank/DDBJ whole genome shotgun (WGS) entry which is preliminary data.</text>
</comment>
<reference evidence="1 2" key="1">
    <citation type="submission" date="2018-08" db="EMBL/GenBank/DDBJ databases">
        <title>A genome reference for cultivated species of the human gut microbiota.</title>
        <authorList>
            <person name="Zou Y."/>
            <person name="Xue W."/>
            <person name="Luo G."/>
        </authorList>
    </citation>
    <scope>NUCLEOTIDE SEQUENCE [LARGE SCALE GENOMIC DNA]</scope>
    <source>
        <strain evidence="1 2">AF14-1AC</strain>
    </source>
</reference>
<evidence type="ECO:0000313" key="2">
    <source>
        <dbReference type="Proteomes" id="UP000283678"/>
    </source>
</evidence>
<protein>
    <submittedName>
        <fullName evidence="1">Uncharacterized protein</fullName>
    </submittedName>
</protein>
<evidence type="ECO:0000313" key="1">
    <source>
        <dbReference type="EMBL" id="RGV72765.1"/>
    </source>
</evidence>
<gene>
    <name evidence="1" type="ORF">DWW04_17605</name>
</gene>
<name>A0A412YYQ5_9BACT</name>
<sequence>MAAPWLNGSGHFLFWLQKLISDPRQRSVPIGHSDQAQNTLLGTQNIRESILDFTAHFGEINPDMPYLCRQGQSGLKREFLPFSPLFGGSR</sequence>
<accession>A0A412YYQ5</accession>